<name>A0ABR1K0D5_9AGAR</name>
<dbReference type="Gene3D" id="1.20.1280.50">
    <property type="match status" value="1"/>
</dbReference>
<dbReference type="SUPFAM" id="SSF52047">
    <property type="entry name" value="RNI-like"/>
    <property type="match status" value="1"/>
</dbReference>
<comment type="caution">
    <text evidence="1">The sequence shown here is derived from an EMBL/GenBank/DDBJ whole genome shotgun (WGS) entry which is preliminary data.</text>
</comment>
<dbReference type="InterPro" id="IPR032675">
    <property type="entry name" value="LRR_dom_sf"/>
</dbReference>
<organism evidence="1 2">
    <name type="scientific">Marasmiellus scandens</name>
    <dbReference type="NCBI Taxonomy" id="2682957"/>
    <lineage>
        <taxon>Eukaryota</taxon>
        <taxon>Fungi</taxon>
        <taxon>Dikarya</taxon>
        <taxon>Basidiomycota</taxon>
        <taxon>Agaricomycotina</taxon>
        <taxon>Agaricomycetes</taxon>
        <taxon>Agaricomycetidae</taxon>
        <taxon>Agaricales</taxon>
        <taxon>Marasmiineae</taxon>
        <taxon>Omphalotaceae</taxon>
        <taxon>Marasmiellus</taxon>
    </lineage>
</organism>
<dbReference type="Proteomes" id="UP001498398">
    <property type="component" value="Unassembled WGS sequence"/>
</dbReference>
<evidence type="ECO:0008006" key="3">
    <source>
        <dbReference type="Google" id="ProtNLM"/>
    </source>
</evidence>
<accession>A0ABR1K0D5</accession>
<protein>
    <recommendedName>
        <fullName evidence="3">F-box domain-containing protein</fullName>
    </recommendedName>
</protein>
<reference evidence="1 2" key="1">
    <citation type="submission" date="2024-01" db="EMBL/GenBank/DDBJ databases">
        <title>A draft genome for the cacao thread blight pathogen Marasmiellus scandens.</title>
        <authorList>
            <person name="Baruah I.K."/>
            <person name="Leung J."/>
            <person name="Bukari Y."/>
            <person name="Amoako-Attah I."/>
            <person name="Meinhardt L.W."/>
            <person name="Bailey B.A."/>
            <person name="Cohen S.P."/>
        </authorList>
    </citation>
    <scope>NUCLEOTIDE SEQUENCE [LARGE SCALE GENOMIC DNA]</scope>
    <source>
        <strain evidence="1 2">GH-19</strain>
    </source>
</reference>
<dbReference type="Gene3D" id="3.80.10.10">
    <property type="entry name" value="Ribonuclease Inhibitor"/>
    <property type="match status" value="1"/>
</dbReference>
<evidence type="ECO:0000313" key="1">
    <source>
        <dbReference type="EMBL" id="KAK7469061.1"/>
    </source>
</evidence>
<dbReference type="EMBL" id="JBANRG010000003">
    <property type="protein sequence ID" value="KAK7469061.1"/>
    <property type="molecule type" value="Genomic_DNA"/>
</dbReference>
<proteinExistence type="predicted"/>
<sequence>MDRTTGVPKSQSLPLCSRCTSTIDIVERICPSTVHSQLRSRHQPSHSEILQIRGAVHDIESDLDRLDVEILSLRNILCALEKRREESESAKNDCLALFAPVRKLPTEILLNIFTLLCVDNPGLSITTVDGQNVVSLNTLNFSETCSYWRNITLSHPILWANIAVDLAYRTWNIKGLLDLYLKRSMPASLSLQITAFRLGSDSDDESEEESEFQGLDWLPRESWNVFRTLLDEMHRWQRVSFEMDPILYEIINEEAYGLEEPKAAIDCSFTKLEHIALRWSQQVRLSNPFFDNLTSALALQSFEMSGFKFDSTSIPIPFSQLTKATIGCLSVHEVQEVIRHCPRLKVLRLSDGFGSWEGHDDLTGPLIPCHSLESISISFQFSEIKNLSDTLSLLDAPNIRLLSLSLTSPWAKSNFQPMLLSNLKQMVVKSAPSLHELTLDGFLLTDEGLVELLPLVSYLHKLTLCVGEDHFDKQDYQQIVTENLFRALHMPQIESGLISSERHLVPNLIYLEIHIKEHKTSLQKHMIDSSDIIDNPWRLVDSDIIVSMLESRQGTLQHFKFCAELYSSHAFEWFESFEPAGLHWTRLSALHSRGLRTTFSSHYLSMSRYGMNVFHRTRV</sequence>
<evidence type="ECO:0000313" key="2">
    <source>
        <dbReference type="Proteomes" id="UP001498398"/>
    </source>
</evidence>
<gene>
    <name evidence="1" type="ORF">VKT23_003554</name>
</gene>
<keyword evidence="2" id="KW-1185">Reference proteome</keyword>